<dbReference type="Gene3D" id="3.40.50.2300">
    <property type="match status" value="2"/>
</dbReference>
<evidence type="ECO:0000259" key="4">
    <source>
        <dbReference type="PROSITE" id="PS50949"/>
    </source>
</evidence>
<dbReference type="GO" id="GO:0003700">
    <property type="term" value="F:DNA-binding transcription factor activity"/>
    <property type="evidence" value="ECO:0007669"/>
    <property type="project" value="InterPro"/>
</dbReference>
<keyword evidence="6" id="KW-1185">Reference proteome</keyword>
<name>A0A8J8SGJ9_9FIRM</name>
<protein>
    <submittedName>
        <fullName evidence="5">GntR family transcriptional regulator</fullName>
    </submittedName>
</protein>
<dbReference type="CDD" id="cd07377">
    <property type="entry name" value="WHTH_GntR"/>
    <property type="match status" value="1"/>
</dbReference>
<keyword evidence="3" id="KW-0804">Transcription</keyword>
<dbReference type="Gene3D" id="1.10.10.10">
    <property type="entry name" value="Winged helix-like DNA-binding domain superfamily/Winged helix DNA-binding domain"/>
    <property type="match status" value="1"/>
</dbReference>
<feature type="domain" description="HTH gntR-type" evidence="4">
    <location>
        <begin position="2"/>
        <end position="70"/>
    </location>
</feature>
<dbReference type="Pfam" id="PF13377">
    <property type="entry name" value="Peripla_BP_3"/>
    <property type="match status" value="1"/>
</dbReference>
<reference evidence="5" key="1">
    <citation type="submission" date="2020-07" db="EMBL/GenBank/DDBJ databases">
        <title>Vallitalea pronyensis genome.</title>
        <authorList>
            <person name="Postec A."/>
        </authorList>
    </citation>
    <scope>NUCLEOTIDE SEQUENCE</scope>
    <source>
        <strain evidence="5">FatNI3</strain>
    </source>
</reference>
<dbReference type="GO" id="GO:0000976">
    <property type="term" value="F:transcription cis-regulatory region binding"/>
    <property type="evidence" value="ECO:0007669"/>
    <property type="project" value="TreeGrafter"/>
</dbReference>
<organism evidence="5 6">
    <name type="scientific">Vallitalea pronyensis</name>
    <dbReference type="NCBI Taxonomy" id="1348613"/>
    <lineage>
        <taxon>Bacteria</taxon>
        <taxon>Bacillati</taxon>
        <taxon>Bacillota</taxon>
        <taxon>Clostridia</taxon>
        <taxon>Lachnospirales</taxon>
        <taxon>Vallitaleaceae</taxon>
        <taxon>Vallitalea</taxon>
    </lineage>
</organism>
<dbReference type="InterPro" id="IPR036388">
    <property type="entry name" value="WH-like_DNA-bd_sf"/>
</dbReference>
<dbReference type="InterPro" id="IPR028082">
    <property type="entry name" value="Peripla_BP_I"/>
</dbReference>
<dbReference type="FunFam" id="1.10.10.10:FF:000079">
    <property type="entry name" value="GntR family transcriptional regulator"/>
    <property type="match status" value="1"/>
</dbReference>
<dbReference type="EMBL" id="CP058649">
    <property type="protein sequence ID" value="QUI22469.1"/>
    <property type="molecule type" value="Genomic_DNA"/>
</dbReference>
<dbReference type="RefSeq" id="WP_212697956.1">
    <property type="nucleotide sequence ID" value="NZ_CP058649.1"/>
</dbReference>
<evidence type="ECO:0000256" key="3">
    <source>
        <dbReference type="ARBA" id="ARBA00023163"/>
    </source>
</evidence>
<dbReference type="SUPFAM" id="SSF53822">
    <property type="entry name" value="Periplasmic binding protein-like I"/>
    <property type="match status" value="1"/>
</dbReference>
<dbReference type="PRINTS" id="PR00035">
    <property type="entry name" value="HTHGNTR"/>
</dbReference>
<evidence type="ECO:0000256" key="2">
    <source>
        <dbReference type="ARBA" id="ARBA00023125"/>
    </source>
</evidence>
<dbReference type="PROSITE" id="PS50949">
    <property type="entry name" value="HTH_GNTR"/>
    <property type="match status" value="1"/>
</dbReference>
<dbReference type="SMART" id="SM00345">
    <property type="entry name" value="HTH_GNTR"/>
    <property type="match status" value="1"/>
</dbReference>
<dbReference type="AlphaFoldDB" id="A0A8J8SGJ9"/>
<keyword evidence="1" id="KW-0805">Transcription regulation</keyword>
<accession>A0A8J8SGJ9</accession>
<dbReference type="Proteomes" id="UP000683246">
    <property type="component" value="Chromosome"/>
</dbReference>
<evidence type="ECO:0000256" key="1">
    <source>
        <dbReference type="ARBA" id="ARBA00023015"/>
    </source>
</evidence>
<evidence type="ECO:0000313" key="5">
    <source>
        <dbReference type="EMBL" id="QUI22469.1"/>
    </source>
</evidence>
<dbReference type="Pfam" id="PF00392">
    <property type="entry name" value="GntR"/>
    <property type="match status" value="1"/>
</dbReference>
<dbReference type="InterPro" id="IPR000524">
    <property type="entry name" value="Tscrpt_reg_HTH_GntR"/>
</dbReference>
<evidence type="ECO:0000313" key="6">
    <source>
        <dbReference type="Proteomes" id="UP000683246"/>
    </source>
</evidence>
<sequence length="364" mass="41368">MEILYKKIAQDIKEHIQSGRLKPDEKIPTENELSMDYGVSRITSKKALNILQEEGLIYRVRGSGSFVKKQKHPQHSPYEQGTIAVVLPFKEDDTYHGTTLSAIHSISKQVMKKGYHTTLLFSDHDTHKQNEILDKLYDDNYVGAIIYPIKTSYNESIYRLYAKHFPMVMMSNAIDRLDIPSATVDNVQGSYLATKHLINQGHHHILFLSYQHAEDNNSISDRYLGYLHALHEADIASNNILYFTDLHAEDQLNSKGLISIIREKGFTGIVCVNDETASAFIRYGRQHDFICPKEYSIVGFDNLSLCQHTYPPLTTIQQDYGKLGEKAADLLIECIERGVTSLPSCVLEVTLVERESTQSIVQDE</sequence>
<dbReference type="KEGG" id="vpy:HZI73_09210"/>
<dbReference type="InterPro" id="IPR036390">
    <property type="entry name" value="WH_DNA-bd_sf"/>
</dbReference>
<dbReference type="SUPFAM" id="SSF46785">
    <property type="entry name" value="Winged helix' DNA-binding domain"/>
    <property type="match status" value="1"/>
</dbReference>
<gene>
    <name evidence="5" type="ORF">HZI73_09210</name>
</gene>
<keyword evidence="2" id="KW-0238">DNA-binding</keyword>
<proteinExistence type="predicted"/>
<dbReference type="PANTHER" id="PTHR30146:SF109">
    <property type="entry name" value="HTH-TYPE TRANSCRIPTIONAL REGULATOR GALS"/>
    <property type="match status" value="1"/>
</dbReference>
<dbReference type="PANTHER" id="PTHR30146">
    <property type="entry name" value="LACI-RELATED TRANSCRIPTIONAL REPRESSOR"/>
    <property type="match status" value="1"/>
</dbReference>
<dbReference type="CDD" id="cd06267">
    <property type="entry name" value="PBP1_LacI_sugar_binding-like"/>
    <property type="match status" value="1"/>
</dbReference>
<dbReference type="InterPro" id="IPR046335">
    <property type="entry name" value="LacI/GalR-like_sensor"/>
</dbReference>